<dbReference type="Proteomes" id="UP001162640">
    <property type="component" value="Unassembled WGS sequence"/>
</dbReference>
<dbReference type="InterPro" id="IPR013149">
    <property type="entry name" value="ADH-like_C"/>
</dbReference>
<evidence type="ECO:0000313" key="7">
    <source>
        <dbReference type="Proteomes" id="UP001162640"/>
    </source>
</evidence>
<dbReference type="FunFam" id="3.40.50.720:FF:000022">
    <property type="entry name" value="Cinnamyl alcohol dehydrogenase"/>
    <property type="match status" value="1"/>
</dbReference>
<evidence type="ECO:0000313" key="6">
    <source>
        <dbReference type="EMBL" id="GMH77566.1"/>
    </source>
</evidence>
<accession>A0A9W7AVX9</accession>
<dbReference type="SMART" id="SM00829">
    <property type="entry name" value="PKS_ER"/>
    <property type="match status" value="1"/>
</dbReference>
<dbReference type="EMBL" id="BLQM01000235">
    <property type="protein sequence ID" value="GMH77566.1"/>
    <property type="molecule type" value="Genomic_DNA"/>
</dbReference>
<dbReference type="InterPro" id="IPR011032">
    <property type="entry name" value="GroES-like_sf"/>
</dbReference>
<dbReference type="AlphaFoldDB" id="A0A9W7AVX9"/>
<dbReference type="InterPro" id="IPR013154">
    <property type="entry name" value="ADH-like_N"/>
</dbReference>
<protein>
    <recommendedName>
        <fullName evidence="5">Enoyl reductase (ER) domain-containing protein</fullName>
    </recommendedName>
</protein>
<dbReference type="Gene3D" id="3.40.50.720">
    <property type="entry name" value="NAD(P)-binding Rossmann-like Domain"/>
    <property type="match status" value="1"/>
</dbReference>
<sequence>MSGQILCKSISCADSSGKMCFHSFNRRAVLPSDIHIKIRYSGVCHSDIHCGKGDWGKKIYPLCTGHEILGDVIAVGSDVKKFKVGDVGGVGCFVDSCRECEECKEGDQQYCSGTNSNGLSGFRGTYAHKETEKLVPGGITQGGYSTDIVVDENFAVKVPESLNRPEAAPLLCAGITCFSPFIQAGIRPGMKVAVAGLGGLGHMAVKIAKKLGAEVTVLTRSPSKVESAMAMGASNVVVTSNEAEVKAAAKSVNLLYNCISASHDMVFYLSFLKNRGTMIVVGLPPEPIANLKAGTLAGRGLSIKGSMLGGMKSTQEMIDFCARHGIVSDIELIPATPEAVDVAWERTMKSDVKYRFVLDTAATLGQEFDERAAKKAKLS</sequence>
<evidence type="ECO:0000256" key="2">
    <source>
        <dbReference type="ARBA" id="ARBA00022723"/>
    </source>
</evidence>
<comment type="cofactor">
    <cofactor evidence="1">
        <name>Zn(2+)</name>
        <dbReference type="ChEBI" id="CHEBI:29105"/>
    </cofactor>
</comment>
<gene>
    <name evidence="6" type="ORF">TL16_g07454</name>
</gene>
<feature type="domain" description="Enoyl reductase (ER)" evidence="5">
    <location>
        <begin position="14"/>
        <end position="358"/>
    </location>
</feature>
<dbReference type="GO" id="GO:0046872">
    <property type="term" value="F:metal ion binding"/>
    <property type="evidence" value="ECO:0007669"/>
    <property type="project" value="UniProtKB-KW"/>
</dbReference>
<dbReference type="InterPro" id="IPR020843">
    <property type="entry name" value="ER"/>
</dbReference>
<evidence type="ECO:0000256" key="4">
    <source>
        <dbReference type="ARBA" id="ARBA00023002"/>
    </source>
</evidence>
<dbReference type="Gene3D" id="3.90.180.10">
    <property type="entry name" value="Medium-chain alcohol dehydrogenases, catalytic domain"/>
    <property type="match status" value="1"/>
</dbReference>
<dbReference type="SUPFAM" id="SSF51735">
    <property type="entry name" value="NAD(P)-binding Rossmann-fold domains"/>
    <property type="match status" value="1"/>
</dbReference>
<dbReference type="InterPro" id="IPR047109">
    <property type="entry name" value="CAD-like"/>
</dbReference>
<proteinExistence type="predicted"/>
<dbReference type="GO" id="GO:0016616">
    <property type="term" value="F:oxidoreductase activity, acting on the CH-OH group of donors, NAD or NADP as acceptor"/>
    <property type="evidence" value="ECO:0007669"/>
    <property type="project" value="InterPro"/>
</dbReference>
<dbReference type="SUPFAM" id="SSF50129">
    <property type="entry name" value="GroES-like"/>
    <property type="match status" value="1"/>
</dbReference>
<keyword evidence="4" id="KW-0560">Oxidoreductase</keyword>
<dbReference type="Pfam" id="PF00107">
    <property type="entry name" value="ADH_zinc_N"/>
    <property type="match status" value="1"/>
</dbReference>
<dbReference type="PANTHER" id="PTHR42683">
    <property type="entry name" value="ALDEHYDE REDUCTASE"/>
    <property type="match status" value="1"/>
</dbReference>
<evidence type="ECO:0000256" key="3">
    <source>
        <dbReference type="ARBA" id="ARBA00022833"/>
    </source>
</evidence>
<comment type="caution">
    <text evidence="6">The sequence shown here is derived from an EMBL/GenBank/DDBJ whole genome shotgun (WGS) entry which is preliminary data.</text>
</comment>
<dbReference type="Pfam" id="PF08240">
    <property type="entry name" value="ADH_N"/>
    <property type="match status" value="1"/>
</dbReference>
<dbReference type="InterPro" id="IPR036291">
    <property type="entry name" value="NAD(P)-bd_dom_sf"/>
</dbReference>
<reference evidence="7" key="1">
    <citation type="journal article" date="2023" name="Commun. Biol.">
        <title>Genome analysis of Parmales, the sister group of diatoms, reveals the evolutionary specialization of diatoms from phago-mixotrophs to photoautotrophs.</title>
        <authorList>
            <person name="Ban H."/>
            <person name="Sato S."/>
            <person name="Yoshikawa S."/>
            <person name="Yamada K."/>
            <person name="Nakamura Y."/>
            <person name="Ichinomiya M."/>
            <person name="Sato N."/>
            <person name="Blanc-Mathieu R."/>
            <person name="Endo H."/>
            <person name="Kuwata A."/>
            <person name="Ogata H."/>
        </authorList>
    </citation>
    <scope>NUCLEOTIDE SEQUENCE [LARGE SCALE GENOMIC DNA]</scope>
</reference>
<name>A0A9W7AVX9_9STRA</name>
<evidence type="ECO:0000259" key="5">
    <source>
        <dbReference type="SMART" id="SM00829"/>
    </source>
</evidence>
<keyword evidence="2" id="KW-0479">Metal-binding</keyword>
<dbReference type="CDD" id="cd05283">
    <property type="entry name" value="CAD1"/>
    <property type="match status" value="1"/>
</dbReference>
<keyword evidence="3" id="KW-0862">Zinc</keyword>
<evidence type="ECO:0000256" key="1">
    <source>
        <dbReference type="ARBA" id="ARBA00001947"/>
    </source>
</evidence>
<organism evidence="6 7">
    <name type="scientific">Triparma laevis f. inornata</name>
    <dbReference type="NCBI Taxonomy" id="1714386"/>
    <lineage>
        <taxon>Eukaryota</taxon>
        <taxon>Sar</taxon>
        <taxon>Stramenopiles</taxon>
        <taxon>Ochrophyta</taxon>
        <taxon>Bolidophyceae</taxon>
        <taxon>Parmales</taxon>
        <taxon>Triparmaceae</taxon>
        <taxon>Triparma</taxon>
    </lineage>
</organism>